<accession>A0A8C1GED6</accession>
<comment type="catalytic activity">
    <reaction evidence="1">
        <text>S-ubiquitinyl-[E2 ubiquitin-conjugating enzyme]-L-cysteine + [acceptor protein]-L-lysine = [E2 ubiquitin-conjugating enzyme]-L-cysteine + N(6)-ubiquitinyl-[acceptor protein]-L-lysine.</text>
        <dbReference type="EC" id="2.3.2.27"/>
    </reaction>
</comment>
<proteinExistence type="predicted"/>
<evidence type="ECO:0000256" key="4">
    <source>
        <dbReference type="ARBA" id="ARBA00022723"/>
    </source>
</evidence>
<dbReference type="Ensembl" id="ENSCCRT00010008221.1">
    <property type="protein sequence ID" value="ENSCCRP00010007584.1"/>
    <property type="gene ID" value="ENSCCRG00010003214.1"/>
</dbReference>
<protein>
    <recommendedName>
        <fullName evidence="2">RING-type E3 ubiquitin transferase</fullName>
        <ecNumber evidence="2">2.3.2.27</ecNumber>
    </recommendedName>
</protein>
<keyword evidence="3" id="KW-0808">Transferase</keyword>
<dbReference type="Pfam" id="PF14369">
    <property type="entry name" value="Zn_ribbon_19"/>
    <property type="match status" value="1"/>
</dbReference>
<evidence type="ECO:0000313" key="10">
    <source>
        <dbReference type="Proteomes" id="UP000694427"/>
    </source>
</evidence>
<evidence type="ECO:0000256" key="5">
    <source>
        <dbReference type="ARBA" id="ARBA00022771"/>
    </source>
</evidence>
<feature type="domain" description="E3 ubiquitin-protein ligase RNF126-like zinc-ribbon" evidence="8">
    <location>
        <begin position="9"/>
        <end position="40"/>
    </location>
</feature>
<reference evidence="9" key="2">
    <citation type="submission" date="2025-09" db="UniProtKB">
        <authorList>
            <consortium name="Ensembl"/>
        </authorList>
    </citation>
    <scope>IDENTIFICATION</scope>
</reference>
<evidence type="ECO:0000259" key="8">
    <source>
        <dbReference type="Pfam" id="PF14369"/>
    </source>
</evidence>
<keyword evidence="10" id="KW-1185">Reference proteome</keyword>
<dbReference type="EC" id="2.3.2.27" evidence="2"/>
<keyword evidence="7" id="KW-0862">Zinc</keyword>
<keyword evidence="5" id="KW-0863">Zinc-finger</keyword>
<dbReference type="InterPro" id="IPR039525">
    <property type="entry name" value="RNF126-like_zinc-ribbon"/>
</dbReference>
<organism evidence="9 10">
    <name type="scientific">Cyprinus carpio</name>
    <name type="common">Common carp</name>
    <dbReference type="NCBI Taxonomy" id="7962"/>
    <lineage>
        <taxon>Eukaryota</taxon>
        <taxon>Metazoa</taxon>
        <taxon>Chordata</taxon>
        <taxon>Craniata</taxon>
        <taxon>Vertebrata</taxon>
        <taxon>Euteleostomi</taxon>
        <taxon>Actinopterygii</taxon>
        <taxon>Neopterygii</taxon>
        <taxon>Teleostei</taxon>
        <taxon>Ostariophysi</taxon>
        <taxon>Cypriniformes</taxon>
        <taxon>Cyprinidae</taxon>
        <taxon>Cyprininae</taxon>
        <taxon>Cyprinus</taxon>
    </lineage>
</organism>
<keyword evidence="6" id="KW-0833">Ubl conjugation pathway</keyword>
<dbReference type="AlphaFoldDB" id="A0A8C1GED6"/>
<keyword evidence="4" id="KW-0479">Metal-binding</keyword>
<reference evidence="9" key="1">
    <citation type="submission" date="2025-08" db="UniProtKB">
        <authorList>
            <consortium name="Ensembl"/>
        </authorList>
    </citation>
    <scope>IDENTIFICATION</scope>
</reference>
<dbReference type="GO" id="GO:0061630">
    <property type="term" value="F:ubiquitin protein ligase activity"/>
    <property type="evidence" value="ECO:0007669"/>
    <property type="project" value="UniProtKB-EC"/>
</dbReference>
<evidence type="ECO:0000256" key="7">
    <source>
        <dbReference type="ARBA" id="ARBA00022833"/>
    </source>
</evidence>
<evidence type="ECO:0000256" key="3">
    <source>
        <dbReference type="ARBA" id="ARBA00022679"/>
    </source>
</evidence>
<dbReference type="Proteomes" id="UP000694427">
    <property type="component" value="Unplaced"/>
</dbReference>
<name>A0A8C1GED6_CYPCA</name>
<sequence length="45" mass="5165">MAESAAPRQRFFCHCCRAEIDPKLPEYVCPRCESGFIEEVSENSK</sequence>
<evidence type="ECO:0000256" key="1">
    <source>
        <dbReference type="ARBA" id="ARBA00000900"/>
    </source>
</evidence>
<evidence type="ECO:0000313" key="9">
    <source>
        <dbReference type="Ensembl" id="ENSCCRP00010007584.1"/>
    </source>
</evidence>
<dbReference type="GO" id="GO:0008270">
    <property type="term" value="F:zinc ion binding"/>
    <property type="evidence" value="ECO:0007669"/>
    <property type="project" value="UniProtKB-KW"/>
</dbReference>
<evidence type="ECO:0000256" key="2">
    <source>
        <dbReference type="ARBA" id="ARBA00012483"/>
    </source>
</evidence>
<evidence type="ECO:0000256" key="6">
    <source>
        <dbReference type="ARBA" id="ARBA00022786"/>
    </source>
</evidence>